<dbReference type="PANTHER" id="PTHR43827">
    <property type="entry name" value="2,5-DIKETO-D-GLUCONIC ACID REDUCTASE"/>
    <property type="match status" value="1"/>
</dbReference>
<evidence type="ECO:0000256" key="1">
    <source>
        <dbReference type="ARBA" id="ARBA00007905"/>
    </source>
</evidence>
<name>A0AAW0D3Q5_9AGAR</name>
<evidence type="ECO:0000313" key="9">
    <source>
        <dbReference type="Proteomes" id="UP001383192"/>
    </source>
</evidence>
<proteinExistence type="inferred from homology"/>
<evidence type="ECO:0000256" key="6">
    <source>
        <dbReference type="PIRSR" id="PIRSR000097-3"/>
    </source>
</evidence>
<dbReference type="FunFam" id="3.20.20.100:FF:000002">
    <property type="entry name" value="2,5-diketo-D-gluconic acid reductase A"/>
    <property type="match status" value="1"/>
</dbReference>
<evidence type="ECO:0000313" key="8">
    <source>
        <dbReference type="EMBL" id="KAK7045652.1"/>
    </source>
</evidence>
<dbReference type="AlphaFoldDB" id="A0AAW0D3Q5"/>
<evidence type="ECO:0000256" key="2">
    <source>
        <dbReference type="ARBA" id="ARBA00022857"/>
    </source>
</evidence>
<dbReference type="PIRSF" id="PIRSF000097">
    <property type="entry name" value="AKR"/>
    <property type="match status" value="1"/>
</dbReference>
<evidence type="ECO:0000256" key="3">
    <source>
        <dbReference type="ARBA" id="ARBA00023002"/>
    </source>
</evidence>
<protein>
    <recommendedName>
        <fullName evidence="7">NADP-dependent oxidoreductase domain-containing protein</fullName>
    </recommendedName>
</protein>
<gene>
    <name evidence="8" type="ORF">VNI00_007485</name>
</gene>
<feature type="domain" description="NADP-dependent oxidoreductase" evidence="7">
    <location>
        <begin position="209"/>
        <end position="267"/>
    </location>
</feature>
<dbReference type="Pfam" id="PF00248">
    <property type="entry name" value="Aldo_ket_red"/>
    <property type="match status" value="2"/>
</dbReference>
<dbReference type="SUPFAM" id="SSF51430">
    <property type="entry name" value="NAD(P)-linked oxidoreductase"/>
    <property type="match status" value="1"/>
</dbReference>
<comment type="caution">
    <text evidence="8">The sequence shown here is derived from an EMBL/GenBank/DDBJ whole genome shotgun (WGS) entry which is preliminary data.</text>
</comment>
<organism evidence="8 9">
    <name type="scientific">Paramarasmius palmivorus</name>
    <dbReference type="NCBI Taxonomy" id="297713"/>
    <lineage>
        <taxon>Eukaryota</taxon>
        <taxon>Fungi</taxon>
        <taxon>Dikarya</taxon>
        <taxon>Basidiomycota</taxon>
        <taxon>Agaricomycotina</taxon>
        <taxon>Agaricomycetes</taxon>
        <taxon>Agaricomycetidae</taxon>
        <taxon>Agaricales</taxon>
        <taxon>Marasmiineae</taxon>
        <taxon>Marasmiaceae</taxon>
        <taxon>Paramarasmius</taxon>
    </lineage>
</organism>
<keyword evidence="2" id="KW-0521">NADP</keyword>
<dbReference type="Proteomes" id="UP001383192">
    <property type="component" value="Unassembled WGS sequence"/>
</dbReference>
<dbReference type="EMBL" id="JAYKXP010000024">
    <property type="protein sequence ID" value="KAK7045652.1"/>
    <property type="molecule type" value="Genomic_DNA"/>
</dbReference>
<reference evidence="8 9" key="1">
    <citation type="submission" date="2024-01" db="EMBL/GenBank/DDBJ databases">
        <title>A draft genome for a cacao thread blight-causing isolate of Paramarasmius palmivorus.</title>
        <authorList>
            <person name="Baruah I.K."/>
            <person name="Bukari Y."/>
            <person name="Amoako-Attah I."/>
            <person name="Meinhardt L.W."/>
            <person name="Bailey B.A."/>
            <person name="Cohen S.P."/>
        </authorList>
    </citation>
    <scope>NUCLEOTIDE SEQUENCE [LARGE SCALE GENOMIC DNA]</scope>
    <source>
        <strain evidence="8 9">GH-12</strain>
    </source>
</reference>
<sequence length="307" mass="34380">MTTPAVPSFTLNNGTKIPALGMGCWMGIPGGGERVYDMVTKALEKGYRYFDTASGYDNEEQVGKAIKDSGIPRGEIYITTKLGNDDHHRVQEAFAESLQKLDSEYIDLYLMHWPQASKDDRVLSPEESPTIVETWKEMEKMLQTGKVKTLGISNFSIKTLKELLPHCSVIPATNQVELHPFLPSTELKALCEEHGRPKNDGTPGLLNDPTVVEIAQRNNADPAQVVLSWIVQHKIIVVPKTENESRMTSNITLLSLSKDDMDTLDHLHQQPGKHRSLLTYFKDGRVFGWTYEQLGWNVNDDGVVTSN</sequence>
<dbReference type="PROSITE" id="PS00062">
    <property type="entry name" value="ALDOKETO_REDUCTASE_2"/>
    <property type="match status" value="1"/>
</dbReference>
<dbReference type="PANTHER" id="PTHR43827:SF3">
    <property type="entry name" value="NADP-DEPENDENT OXIDOREDUCTASE DOMAIN-CONTAINING PROTEIN"/>
    <property type="match status" value="1"/>
</dbReference>
<dbReference type="GO" id="GO:0016616">
    <property type="term" value="F:oxidoreductase activity, acting on the CH-OH group of donors, NAD or NADP as acceptor"/>
    <property type="evidence" value="ECO:0007669"/>
    <property type="project" value="UniProtKB-ARBA"/>
</dbReference>
<feature type="binding site" evidence="5">
    <location>
        <position position="112"/>
    </location>
    <ligand>
        <name>substrate</name>
    </ligand>
</feature>
<comment type="similarity">
    <text evidence="1">Belongs to the aldo/keto reductase family.</text>
</comment>
<feature type="domain" description="NADP-dependent oxidoreductase" evidence="7">
    <location>
        <begin position="33"/>
        <end position="195"/>
    </location>
</feature>
<evidence type="ECO:0000256" key="4">
    <source>
        <dbReference type="PIRSR" id="PIRSR000097-1"/>
    </source>
</evidence>
<dbReference type="Gene3D" id="3.20.20.100">
    <property type="entry name" value="NADP-dependent oxidoreductase domain"/>
    <property type="match status" value="1"/>
</dbReference>
<dbReference type="InterPro" id="IPR020471">
    <property type="entry name" value="AKR"/>
</dbReference>
<keyword evidence="9" id="KW-1185">Reference proteome</keyword>
<dbReference type="PRINTS" id="PR00069">
    <property type="entry name" value="ALDKETRDTASE"/>
</dbReference>
<dbReference type="CDD" id="cd19071">
    <property type="entry name" value="AKR_AKR1-5-like"/>
    <property type="match status" value="1"/>
</dbReference>
<dbReference type="InterPro" id="IPR036812">
    <property type="entry name" value="NAD(P)_OxRdtase_dom_sf"/>
</dbReference>
<dbReference type="InterPro" id="IPR023210">
    <property type="entry name" value="NADP_OxRdtase_dom"/>
</dbReference>
<feature type="site" description="Lowers pKa of active site Tyr" evidence="6">
    <location>
        <position position="81"/>
    </location>
</feature>
<dbReference type="InterPro" id="IPR018170">
    <property type="entry name" value="Aldo/ket_reductase_CS"/>
</dbReference>
<accession>A0AAW0D3Q5</accession>
<evidence type="ECO:0000256" key="5">
    <source>
        <dbReference type="PIRSR" id="PIRSR000097-2"/>
    </source>
</evidence>
<evidence type="ECO:0000259" key="7">
    <source>
        <dbReference type="Pfam" id="PF00248"/>
    </source>
</evidence>
<keyword evidence="3" id="KW-0560">Oxidoreductase</keyword>
<feature type="active site" description="Proton donor" evidence="4">
    <location>
        <position position="56"/>
    </location>
</feature>